<evidence type="ECO:0000313" key="3">
    <source>
        <dbReference type="Proteomes" id="UP000315783"/>
    </source>
</evidence>
<accession>A0A545UVQ4</accession>
<proteinExistence type="predicted"/>
<evidence type="ECO:0000256" key="1">
    <source>
        <dbReference type="SAM" id="MobiDB-lite"/>
    </source>
</evidence>
<feature type="region of interest" description="Disordered" evidence="1">
    <location>
        <begin position="44"/>
        <end position="78"/>
    </location>
</feature>
<dbReference type="Proteomes" id="UP000315783">
    <property type="component" value="Unassembled WGS sequence"/>
</dbReference>
<keyword evidence="3" id="KW-1185">Reference proteome</keyword>
<organism evidence="2 3">
    <name type="scientific">Cordyceps javanica</name>
    <dbReference type="NCBI Taxonomy" id="43265"/>
    <lineage>
        <taxon>Eukaryota</taxon>
        <taxon>Fungi</taxon>
        <taxon>Dikarya</taxon>
        <taxon>Ascomycota</taxon>
        <taxon>Pezizomycotina</taxon>
        <taxon>Sordariomycetes</taxon>
        <taxon>Hypocreomycetidae</taxon>
        <taxon>Hypocreales</taxon>
        <taxon>Cordycipitaceae</taxon>
        <taxon>Cordyceps</taxon>
    </lineage>
</organism>
<gene>
    <name evidence="2" type="ORF">IF1G_08128</name>
</gene>
<dbReference type="EMBL" id="SPUK01000012">
    <property type="protein sequence ID" value="TQV93550.1"/>
    <property type="molecule type" value="Genomic_DNA"/>
</dbReference>
<comment type="caution">
    <text evidence="2">The sequence shown here is derived from an EMBL/GenBank/DDBJ whole genome shotgun (WGS) entry which is preliminary data.</text>
</comment>
<reference evidence="2 3" key="1">
    <citation type="journal article" date="2019" name="Appl. Microbiol. Biotechnol.">
        <title>Genome sequence of Isaria javanica and comparative genome analysis insights into family S53 peptidase evolution in fungal entomopathogens.</title>
        <authorList>
            <person name="Lin R."/>
            <person name="Zhang X."/>
            <person name="Xin B."/>
            <person name="Zou M."/>
            <person name="Gao Y."/>
            <person name="Qin F."/>
            <person name="Hu Q."/>
            <person name="Xie B."/>
            <person name="Cheng X."/>
        </authorList>
    </citation>
    <scope>NUCLEOTIDE SEQUENCE [LARGE SCALE GENOMIC DNA]</scope>
    <source>
        <strain evidence="2 3">IJ1G</strain>
    </source>
</reference>
<protein>
    <submittedName>
        <fullName evidence="2">Uncharacterized protein</fullName>
    </submittedName>
</protein>
<name>A0A545UVQ4_9HYPO</name>
<evidence type="ECO:0000313" key="2">
    <source>
        <dbReference type="EMBL" id="TQV93550.1"/>
    </source>
</evidence>
<dbReference type="AlphaFoldDB" id="A0A545UVQ4"/>
<sequence length="88" mass="9884">MFPTGHSARESCVKRYICSLAQSFQQAEKKKVSLASRVCRPVRGLQLPPGPPPGTTVITTKWPKPHAHTHVQTPKPTHPKAFTRYSFY</sequence>